<keyword evidence="1" id="KW-0244">Early protein</keyword>
<dbReference type="Pfam" id="PF06601">
    <property type="entry name" value="Orthopox_F6"/>
    <property type="match status" value="1"/>
</dbReference>
<comment type="similarity">
    <text evidence="2">Belongs to the orthopoxvirus OPG050 family.</text>
</comment>
<dbReference type="OrthoDB" id="27104at10239"/>
<dbReference type="Proteomes" id="UP000217350">
    <property type="component" value="Segment"/>
</dbReference>
<evidence type="ECO:0000256" key="1">
    <source>
        <dbReference type="ARBA" id="ARBA00022518"/>
    </source>
</evidence>
<dbReference type="InterPro" id="IPR009521">
    <property type="entry name" value="Orthopox_F6"/>
</dbReference>
<evidence type="ECO:0000256" key="4">
    <source>
        <dbReference type="ARBA" id="ARBA00034910"/>
    </source>
</evidence>
<protein>
    <recommendedName>
        <fullName evidence="3">Protein OPG050</fullName>
    </recommendedName>
    <alternativeName>
        <fullName evidence="4">Protein F6</fullName>
    </alternativeName>
</protein>
<evidence type="ECO:0000313" key="5">
    <source>
        <dbReference type="EMBL" id="AST09235.1"/>
    </source>
</evidence>
<evidence type="ECO:0000313" key="6">
    <source>
        <dbReference type="Proteomes" id="UP000217350"/>
    </source>
</evidence>
<evidence type="ECO:0000256" key="2">
    <source>
        <dbReference type="ARBA" id="ARBA00034766"/>
    </source>
</evidence>
<organism evidence="5">
    <name type="scientific">Murmansk poxvirus</name>
    <dbReference type="NCBI Taxonomy" id="2025359"/>
    <lineage>
        <taxon>Viruses</taxon>
        <taxon>Varidnaviria</taxon>
        <taxon>Bamfordvirae</taxon>
        <taxon>Nucleocytoviricota</taxon>
        <taxon>Pokkesviricetes</taxon>
        <taxon>Chitovirales</taxon>
        <taxon>Poxviridae</taxon>
        <taxon>Chordopoxvirinae</taxon>
        <taxon>Centapoxvirus</taxon>
        <taxon>Centapoxvirus microtuspox</taxon>
        <taxon>Murmansk microtuspox virus</taxon>
    </lineage>
</organism>
<gene>
    <name evidence="5" type="ORF">Murmansk-040</name>
</gene>
<reference evidence="5" key="1">
    <citation type="journal article" date="2017" name="Virus Genes">
        <title>Two novel poxviruses with unusual genome rearrangements: NY_014 and Murmansk.</title>
        <authorList>
            <person name="Smithson C."/>
            <person name="Meyer H."/>
            <person name="Gigante C.M."/>
            <person name="Gao J."/>
            <person name="Zhao H."/>
            <person name="Batra D."/>
            <person name="Damon I."/>
            <person name="Upton C."/>
            <person name="Li Y."/>
        </authorList>
    </citation>
    <scope>NUCLEOTIDE SEQUENCE [LARGE SCALE GENOMIC DNA]</scope>
    <source>
        <strain evidence="5">LEIV-11411</strain>
    </source>
</reference>
<proteinExistence type="inferred from homology"/>
<keyword evidence="6" id="KW-1185">Reference proteome</keyword>
<evidence type="ECO:0000256" key="3">
    <source>
        <dbReference type="ARBA" id="ARBA00034825"/>
    </source>
</evidence>
<accession>A0A223FMM2</accession>
<name>A0A223FMM2_9POXV</name>
<dbReference type="EMBL" id="MF001304">
    <property type="protein sequence ID" value="AST09235.1"/>
    <property type="molecule type" value="Genomic_DNA"/>
</dbReference>
<sequence>MSKLLKFIKNKIINIFISDLPAYSPVKTIEESINTSDEDFYTANHGFDCVELVDEIDECQDSDDKDFYKIN</sequence>